<evidence type="ECO:0000256" key="2">
    <source>
        <dbReference type="ARBA" id="ARBA00006906"/>
    </source>
</evidence>
<sequence>MNTTPFSHERFDRIPLIGIIRDISFDDVRAILPIYQQAGLTTLEVTMNTTDVEQILPYARAHFPSLNVGAGTVCTPGDLNKALDLGAQFIVTPVVVKKMIKSCKKLGIPIFPGAYTPSEIYTAWSLGATMVKIYPATALGPAYIKDLRGPLKNIPLMPTGGIQLDNIGAFRDAGANAFGIGSQLFNQKLIKEKDWQGLEKHFQAFVDRIKEA</sequence>
<evidence type="ECO:0000256" key="4">
    <source>
        <dbReference type="ARBA" id="ARBA00023239"/>
    </source>
</evidence>
<dbReference type="CDD" id="cd00452">
    <property type="entry name" value="KDPG_aldolase"/>
    <property type="match status" value="1"/>
</dbReference>
<name>A0ABP9AUE4_9SPHI</name>
<comment type="subunit">
    <text evidence="3">Homotrimer.</text>
</comment>
<dbReference type="InterPro" id="IPR013785">
    <property type="entry name" value="Aldolase_TIM"/>
</dbReference>
<reference evidence="7" key="1">
    <citation type="journal article" date="2019" name="Int. J. Syst. Evol. Microbiol.">
        <title>The Global Catalogue of Microorganisms (GCM) 10K type strain sequencing project: providing services to taxonomists for standard genome sequencing and annotation.</title>
        <authorList>
            <consortium name="The Broad Institute Genomics Platform"/>
            <consortium name="The Broad Institute Genome Sequencing Center for Infectious Disease"/>
            <person name="Wu L."/>
            <person name="Ma J."/>
        </authorList>
    </citation>
    <scope>NUCLEOTIDE SEQUENCE [LARGE SCALE GENOMIC DNA]</scope>
    <source>
        <strain evidence="7">JCM 18200</strain>
    </source>
</reference>
<accession>A0ABP9AUE4</accession>
<dbReference type="PANTHER" id="PTHR30246">
    <property type="entry name" value="2-KETO-3-DEOXY-6-PHOSPHOGLUCONATE ALDOLASE"/>
    <property type="match status" value="1"/>
</dbReference>
<protein>
    <submittedName>
        <fullName evidence="6">Bifunctional 4-hydroxy-2-oxoglutarate aldolase/2-dehydro-3-deoxy-phosphogluconate aldolase</fullName>
    </submittedName>
</protein>
<dbReference type="RefSeq" id="WP_345230756.1">
    <property type="nucleotide sequence ID" value="NZ_BAABIQ010000005.1"/>
</dbReference>
<dbReference type="PANTHER" id="PTHR30246:SF1">
    <property type="entry name" value="2-DEHYDRO-3-DEOXY-6-PHOSPHOGALACTONATE ALDOLASE-RELATED"/>
    <property type="match status" value="1"/>
</dbReference>
<keyword evidence="5" id="KW-0119">Carbohydrate metabolism</keyword>
<dbReference type="Proteomes" id="UP001501411">
    <property type="component" value="Unassembled WGS sequence"/>
</dbReference>
<dbReference type="Gene3D" id="3.20.20.70">
    <property type="entry name" value="Aldolase class I"/>
    <property type="match status" value="1"/>
</dbReference>
<dbReference type="Pfam" id="PF01081">
    <property type="entry name" value="Aldolase"/>
    <property type="match status" value="1"/>
</dbReference>
<comment type="caution">
    <text evidence="6">The sequence shown here is derived from an EMBL/GenBank/DDBJ whole genome shotgun (WGS) entry which is preliminary data.</text>
</comment>
<evidence type="ECO:0000313" key="6">
    <source>
        <dbReference type="EMBL" id="GAA4785260.1"/>
    </source>
</evidence>
<proteinExistence type="inferred from homology"/>
<dbReference type="SUPFAM" id="SSF51569">
    <property type="entry name" value="Aldolase"/>
    <property type="match status" value="1"/>
</dbReference>
<keyword evidence="4" id="KW-0456">Lyase</keyword>
<evidence type="ECO:0000256" key="1">
    <source>
        <dbReference type="ARBA" id="ARBA00004761"/>
    </source>
</evidence>
<evidence type="ECO:0000256" key="3">
    <source>
        <dbReference type="ARBA" id="ARBA00011233"/>
    </source>
</evidence>
<dbReference type="InterPro" id="IPR000887">
    <property type="entry name" value="Aldlse_KDPG_KHG"/>
</dbReference>
<organism evidence="6 7">
    <name type="scientific">Olivibacter ginsenosidimutans</name>
    <dbReference type="NCBI Taxonomy" id="1176537"/>
    <lineage>
        <taxon>Bacteria</taxon>
        <taxon>Pseudomonadati</taxon>
        <taxon>Bacteroidota</taxon>
        <taxon>Sphingobacteriia</taxon>
        <taxon>Sphingobacteriales</taxon>
        <taxon>Sphingobacteriaceae</taxon>
        <taxon>Olivibacter</taxon>
    </lineage>
</organism>
<comment type="pathway">
    <text evidence="1">Carbohydrate acid metabolism.</text>
</comment>
<keyword evidence="7" id="KW-1185">Reference proteome</keyword>
<dbReference type="EMBL" id="BAABIQ010000005">
    <property type="protein sequence ID" value="GAA4785260.1"/>
    <property type="molecule type" value="Genomic_DNA"/>
</dbReference>
<evidence type="ECO:0000256" key="5">
    <source>
        <dbReference type="ARBA" id="ARBA00023277"/>
    </source>
</evidence>
<dbReference type="NCBIfam" id="TIGR01182">
    <property type="entry name" value="eda"/>
    <property type="match status" value="1"/>
</dbReference>
<evidence type="ECO:0000313" key="7">
    <source>
        <dbReference type="Proteomes" id="UP001501411"/>
    </source>
</evidence>
<comment type="similarity">
    <text evidence="2">Belongs to the KHG/KDPG aldolase family.</text>
</comment>
<gene>
    <name evidence="6" type="primary">eda</name>
    <name evidence="6" type="ORF">GCM10023231_11390</name>
</gene>